<dbReference type="EMBL" id="CAJNOM010007623">
    <property type="protein sequence ID" value="CAF1676327.1"/>
    <property type="molecule type" value="Genomic_DNA"/>
</dbReference>
<comment type="caution">
    <text evidence="9">The sequence shown here is derived from an EMBL/GenBank/DDBJ whole genome shotgun (WGS) entry which is preliminary data.</text>
</comment>
<dbReference type="OrthoDB" id="6244967at2759"/>
<reference evidence="9" key="1">
    <citation type="submission" date="2021-02" db="EMBL/GenBank/DDBJ databases">
        <authorList>
            <person name="Nowell W R."/>
        </authorList>
    </citation>
    <scope>NUCLEOTIDE SEQUENCE</scope>
</reference>
<dbReference type="PANTHER" id="PTHR35971:SF5">
    <property type="entry name" value="OBSCURIN LIKE CYTOSKELETAL ADAPTOR 1"/>
    <property type="match status" value="1"/>
</dbReference>
<accession>A0A816GLZ9</accession>
<evidence type="ECO:0000313" key="10">
    <source>
        <dbReference type="Proteomes" id="UP000663832"/>
    </source>
</evidence>
<evidence type="ECO:0000313" key="7">
    <source>
        <dbReference type="EMBL" id="CAF1586231.1"/>
    </source>
</evidence>
<dbReference type="AlphaFoldDB" id="A0A816GLZ9"/>
<dbReference type="Pfam" id="PF07679">
    <property type="entry name" value="I-set"/>
    <property type="match status" value="2"/>
</dbReference>
<feature type="domain" description="Immunoglobulin" evidence="5">
    <location>
        <begin position="92"/>
        <end position="175"/>
    </location>
</feature>
<keyword evidence="3" id="KW-0597">Phosphoprotein</keyword>
<dbReference type="GO" id="GO:0005737">
    <property type="term" value="C:cytoplasm"/>
    <property type="evidence" value="ECO:0007669"/>
    <property type="project" value="UniProtKB-SubCell"/>
</dbReference>
<evidence type="ECO:0000256" key="1">
    <source>
        <dbReference type="ARBA" id="ARBA00004496"/>
    </source>
</evidence>
<dbReference type="InterPro" id="IPR036179">
    <property type="entry name" value="Ig-like_dom_sf"/>
</dbReference>
<comment type="subcellular location">
    <subcellularLocation>
        <location evidence="1">Cytoplasm</location>
    </subcellularLocation>
</comment>
<evidence type="ECO:0000313" key="9">
    <source>
        <dbReference type="EMBL" id="CAF1676332.1"/>
    </source>
</evidence>
<evidence type="ECO:0000256" key="3">
    <source>
        <dbReference type="ARBA" id="ARBA00022553"/>
    </source>
</evidence>
<evidence type="ECO:0000256" key="4">
    <source>
        <dbReference type="ARBA" id="ARBA00023157"/>
    </source>
</evidence>
<evidence type="ECO:0000313" key="6">
    <source>
        <dbReference type="EMBL" id="CAF1586223.1"/>
    </source>
</evidence>
<feature type="domain" description="Immunoglobulin" evidence="5">
    <location>
        <begin position="319"/>
        <end position="402"/>
    </location>
</feature>
<proteinExistence type="predicted"/>
<dbReference type="SUPFAM" id="SSF48726">
    <property type="entry name" value="Immunoglobulin"/>
    <property type="match status" value="4"/>
</dbReference>
<evidence type="ECO:0000259" key="5">
    <source>
        <dbReference type="SMART" id="SM00409"/>
    </source>
</evidence>
<organism evidence="9 10">
    <name type="scientific">Adineta steineri</name>
    <dbReference type="NCBI Taxonomy" id="433720"/>
    <lineage>
        <taxon>Eukaryota</taxon>
        <taxon>Metazoa</taxon>
        <taxon>Spiralia</taxon>
        <taxon>Gnathifera</taxon>
        <taxon>Rotifera</taxon>
        <taxon>Eurotatoria</taxon>
        <taxon>Bdelloidea</taxon>
        <taxon>Adinetida</taxon>
        <taxon>Adinetidae</taxon>
        <taxon>Adineta</taxon>
    </lineage>
</organism>
<dbReference type="Proteomes" id="UP000663877">
    <property type="component" value="Unassembled WGS sequence"/>
</dbReference>
<dbReference type="EMBL" id="CAJNOI010007191">
    <property type="protein sequence ID" value="CAF1586223.1"/>
    <property type="molecule type" value="Genomic_DNA"/>
</dbReference>
<keyword evidence="2" id="KW-0963">Cytoplasm</keyword>
<gene>
    <name evidence="6" type="ORF">BJG266_LOCUS49184</name>
    <name evidence="7" type="ORF">BJG266_LOCUS49185</name>
    <name evidence="8" type="ORF">QVE165_LOCUS66264</name>
    <name evidence="9" type="ORF">QVE165_LOCUS66265</name>
</gene>
<feature type="non-terminal residue" evidence="9">
    <location>
        <position position="472"/>
    </location>
</feature>
<dbReference type="PANTHER" id="PTHR35971">
    <property type="entry name" value="SI:DKEY-31G6.6"/>
    <property type="match status" value="1"/>
</dbReference>
<dbReference type="Gene3D" id="2.60.40.10">
    <property type="entry name" value="Immunoglobulins"/>
    <property type="match status" value="4"/>
</dbReference>
<dbReference type="InterPro" id="IPR052385">
    <property type="entry name" value="Obscurin/Obscurin-like_Reg"/>
</dbReference>
<feature type="domain" description="Immunoglobulin" evidence="5">
    <location>
        <begin position="186"/>
        <end position="270"/>
    </location>
</feature>
<dbReference type="InterPro" id="IPR013783">
    <property type="entry name" value="Ig-like_fold"/>
</dbReference>
<name>A0A816GLZ9_9BILA</name>
<feature type="non-terminal residue" evidence="9">
    <location>
        <position position="1"/>
    </location>
</feature>
<dbReference type="Proteomes" id="UP000663832">
    <property type="component" value="Unassembled WGS sequence"/>
</dbReference>
<dbReference type="EMBL" id="CAJNOI010007192">
    <property type="protein sequence ID" value="CAF1586231.1"/>
    <property type="molecule type" value="Genomic_DNA"/>
</dbReference>
<dbReference type="InterPro" id="IPR003599">
    <property type="entry name" value="Ig_sub"/>
</dbReference>
<protein>
    <recommendedName>
        <fullName evidence="5">Immunoglobulin domain-containing protein</fullName>
    </recommendedName>
</protein>
<dbReference type="InterPro" id="IPR013098">
    <property type="entry name" value="Ig_I-set"/>
</dbReference>
<dbReference type="EMBL" id="CAJNOM010007624">
    <property type="protein sequence ID" value="CAF1676332.1"/>
    <property type="molecule type" value="Genomic_DNA"/>
</dbReference>
<dbReference type="SMART" id="SM00409">
    <property type="entry name" value="IG"/>
    <property type="match status" value="3"/>
</dbReference>
<evidence type="ECO:0000256" key="2">
    <source>
        <dbReference type="ARBA" id="ARBA00022490"/>
    </source>
</evidence>
<sequence length="472" mass="53751">NDKPLIPDSRVTTTVENNKYTIVVKDLRPEEDEGVYTLKSDHLVLDTPSISIVPEEKKPQNETVTIEEEETITVAPQIEKREIETYKTETEMPVQEVDETSTITLTIEKSQNTTTKDVVLLKNGEELKPSDHVKITSISPTTTEVQIVKVKPEDEGDYTVEVKGVEQPLVRLIVHPKPVVRQEMQLPKTQFNEKETLTIVCQFDATPEEPFILLHNDKPIVADSRVTTTVENNKYTIVVNDLRPEEDEGVYTLKSDHLILDTPSISIVPEEKKSQTETVTIEEIVTVVPQEEQPRTVTQQEEEVTEITEKKQPQEQIETPIQEVEETTTVTMTVELPQGTTHKDIILLRDNERVKPSDHIQITQTSTTTTEIQINKAKPEDQGVYTVIIDNKQQPLVQLKVIPKPVTRQTMDIPQTTFNEGETLTIKCQFDSAPEETFQFFRNEISLIPNDRISTTVKNNTYIIEVKNLKPK</sequence>
<keyword evidence="4" id="KW-1015">Disulfide bond</keyword>
<keyword evidence="10" id="KW-1185">Reference proteome</keyword>
<evidence type="ECO:0000313" key="8">
    <source>
        <dbReference type="EMBL" id="CAF1676327.1"/>
    </source>
</evidence>